<evidence type="ECO:0000313" key="9">
    <source>
        <dbReference type="Proteomes" id="UP001596101"/>
    </source>
</evidence>
<keyword evidence="2" id="KW-0719">Serine esterase</keyword>
<comment type="caution">
    <text evidence="8">The sequence shown here is derived from an EMBL/GenBank/DDBJ whole genome shotgun (WGS) entry which is preliminary data.</text>
</comment>
<sequence length="547" mass="57068">MSNKSVLEVPGIPCSLVLAALLSACGGDGKEPPVPEAPVAQAPSTQALAPALSCSTGSLQAGAVGATLTAASLVTASNGTSYCRVDGHITTQGPAATSNQVRFIVAMPQSFKARYFFAGEGGSAGFIPAPDEKLLAGGYAFAGSDAGSPTPGLNWMFAADRTKATDYDQRGVHVSSATTQSLVSAYYGLKDAANANRKMYRYFDGCSGGGRMGLVAASAYPDDFDGFVVGAPGLSVNNQVMFGKVSKYLIDHPDAWISPTQLQALDAALLQKFDGVDGAVDGLISDAGKVSIDASMWALFTPAQQGLLRIVVDGMNDFGQTYPGFTLGNPNGWTAFMFGATPPPWSMNPADARLPPASYLVFDSTSRGMFGPTYDFATQFSFADSVDVNGWNAMYKNVYPASGNIRVANLNPFFQRGGKMLFWHGTADNGISLTDTQRFYGDLAAVQGGQAKLSQMAQLFEVPGTQHCGGGIGAQDVASQALPALVDWVENGKAPTRLIGNRAAGAALPTRSFLLCPSPQRAVFRGGVANPGGLDVNKAENWDCKSS</sequence>
<evidence type="ECO:0000256" key="2">
    <source>
        <dbReference type="ARBA" id="ARBA00022487"/>
    </source>
</evidence>
<evidence type="ECO:0000256" key="6">
    <source>
        <dbReference type="ARBA" id="ARBA00022837"/>
    </source>
</evidence>
<protein>
    <submittedName>
        <fullName evidence="8">Tannase/feruloyl esterase family alpha/beta hydrolase</fullName>
    </submittedName>
</protein>
<dbReference type="PANTHER" id="PTHR33938:SF15">
    <property type="entry name" value="FERULOYL ESTERASE B-RELATED"/>
    <property type="match status" value="1"/>
</dbReference>
<name>A0ABW0MI12_9BURK</name>
<dbReference type="SUPFAM" id="SSF53474">
    <property type="entry name" value="alpha/beta-Hydrolases"/>
    <property type="match status" value="1"/>
</dbReference>
<dbReference type="EMBL" id="JBHSMR010000010">
    <property type="protein sequence ID" value="MFC5477829.1"/>
    <property type="molecule type" value="Genomic_DNA"/>
</dbReference>
<evidence type="ECO:0000256" key="7">
    <source>
        <dbReference type="ARBA" id="ARBA00023157"/>
    </source>
</evidence>
<dbReference type="PANTHER" id="PTHR33938">
    <property type="entry name" value="FERULOYL ESTERASE B-RELATED"/>
    <property type="match status" value="1"/>
</dbReference>
<dbReference type="Proteomes" id="UP001596101">
    <property type="component" value="Unassembled WGS sequence"/>
</dbReference>
<evidence type="ECO:0000256" key="4">
    <source>
        <dbReference type="ARBA" id="ARBA00022729"/>
    </source>
</evidence>
<dbReference type="Gene3D" id="3.40.50.1820">
    <property type="entry name" value="alpha/beta hydrolase"/>
    <property type="match status" value="1"/>
</dbReference>
<evidence type="ECO:0000256" key="5">
    <source>
        <dbReference type="ARBA" id="ARBA00022801"/>
    </source>
</evidence>
<dbReference type="GO" id="GO:0016787">
    <property type="term" value="F:hydrolase activity"/>
    <property type="evidence" value="ECO:0007669"/>
    <property type="project" value="UniProtKB-KW"/>
</dbReference>
<evidence type="ECO:0000256" key="1">
    <source>
        <dbReference type="ARBA" id="ARBA00006249"/>
    </source>
</evidence>
<dbReference type="Pfam" id="PF07519">
    <property type="entry name" value="Tannase"/>
    <property type="match status" value="2"/>
</dbReference>
<dbReference type="InterPro" id="IPR029058">
    <property type="entry name" value="AB_hydrolase_fold"/>
</dbReference>
<evidence type="ECO:0000313" key="8">
    <source>
        <dbReference type="EMBL" id="MFC5477829.1"/>
    </source>
</evidence>
<gene>
    <name evidence="8" type="ORF">ACFPQ5_06505</name>
</gene>
<keyword evidence="9" id="KW-1185">Reference proteome</keyword>
<dbReference type="PROSITE" id="PS51257">
    <property type="entry name" value="PROKAR_LIPOPROTEIN"/>
    <property type="match status" value="1"/>
</dbReference>
<organism evidence="8 9">
    <name type="scientific">Massilia suwonensis</name>
    <dbReference type="NCBI Taxonomy" id="648895"/>
    <lineage>
        <taxon>Bacteria</taxon>
        <taxon>Pseudomonadati</taxon>
        <taxon>Pseudomonadota</taxon>
        <taxon>Betaproteobacteria</taxon>
        <taxon>Burkholderiales</taxon>
        <taxon>Oxalobacteraceae</taxon>
        <taxon>Telluria group</taxon>
        <taxon>Massilia</taxon>
    </lineage>
</organism>
<evidence type="ECO:0000256" key="3">
    <source>
        <dbReference type="ARBA" id="ARBA00022723"/>
    </source>
</evidence>
<keyword evidence="5 8" id="KW-0378">Hydrolase</keyword>
<keyword evidence="6" id="KW-0106">Calcium</keyword>
<keyword evidence="4" id="KW-0732">Signal</keyword>
<keyword evidence="3" id="KW-0479">Metal-binding</keyword>
<dbReference type="InterPro" id="IPR011118">
    <property type="entry name" value="Tannase/feruloyl_esterase"/>
</dbReference>
<accession>A0ABW0MI12</accession>
<dbReference type="RefSeq" id="WP_379752527.1">
    <property type="nucleotide sequence ID" value="NZ_JBHSMR010000010.1"/>
</dbReference>
<proteinExistence type="inferred from homology"/>
<keyword evidence="7" id="KW-1015">Disulfide bond</keyword>
<reference evidence="9" key="1">
    <citation type="journal article" date="2019" name="Int. J. Syst. Evol. Microbiol.">
        <title>The Global Catalogue of Microorganisms (GCM) 10K type strain sequencing project: providing services to taxonomists for standard genome sequencing and annotation.</title>
        <authorList>
            <consortium name="The Broad Institute Genomics Platform"/>
            <consortium name="The Broad Institute Genome Sequencing Center for Infectious Disease"/>
            <person name="Wu L."/>
            <person name="Ma J."/>
        </authorList>
    </citation>
    <scope>NUCLEOTIDE SEQUENCE [LARGE SCALE GENOMIC DNA]</scope>
    <source>
        <strain evidence="9">CCUG 43111</strain>
    </source>
</reference>
<comment type="similarity">
    <text evidence="1">Belongs to the tannase family.</text>
</comment>